<dbReference type="InterPro" id="IPR007967">
    <property type="entry name" value="GSKIP_dom"/>
</dbReference>
<feature type="domain" description="GSKIP" evidence="1">
    <location>
        <begin position="14"/>
        <end position="98"/>
    </location>
</feature>
<evidence type="ECO:0000259" key="1">
    <source>
        <dbReference type="Pfam" id="PF05303"/>
    </source>
</evidence>
<dbReference type="AlphaFoldDB" id="A0AAD1Y1V6"/>
<protein>
    <recommendedName>
        <fullName evidence="1">GSKIP domain-containing protein</fullName>
    </recommendedName>
</protein>
<sequence length="100" mass="11561">MDDCFDWEKEFAEYKNGVAGVCYVNSLEITAQTDTSCSVDLETLEGDVYKINWEITKGGQIVDPEGQEERRYEDINQLLNDISPEYRKAFEKAFLAKFNM</sequence>
<keyword evidence="3" id="KW-1185">Reference proteome</keyword>
<dbReference type="EMBL" id="CAMPGE010024482">
    <property type="protein sequence ID" value="CAI2382315.1"/>
    <property type="molecule type" value="Genomic_DNA"/>
</dbReference>
<evidence type="ECO:0000313" key="3">
    <source>
        <dbReference type="Proteomes" id="UP001295684"/>
    </source>
</evidence>
<dbReference type="SUPFAM" id="SSF103107">
    <property type="entry name" value="Hypothetical protein c14orf129, hspc210"/>
    <property type="match status" value="1"/>
</dbReference>
<dbReference type="Gene3D" id="3.30.2280.10">
    <property type="entry name" value="Hypothetical protein (hspc210)"/>
    <property type="match status" value="1"/>
</dbReference>
<dbReference type="Proteomes" id="UP001295684">
    <property type="component" value="Unassembled WGS sequence"/>
</dbReference>
<proteinExistence type="predicted"/>
<comment type="caution">
    <text evidence="2">The sequence shown here is derived from an EMBL/GenBank/DDBJ whole genome shotgun (WGS) entry which is preliminary data.</text>
</comment>
<gene>
    <name evidence="2" type="ORF">ECRASSUSDP1_LOCUS23785</name>
</gene>
<organism evidence="2 3">
    <name type="scientific">Euplotes crassus</name>
    <dbReference type="NCBI Taxonomy" id="5936"/>
    <lineage>
        <taxon>Eukaryota</taxon>
        <taxon>Sar</taxon>
        <taxon>Alveolata</taxon>
        <taxon>Ciliophora</taxon>
        <taxon>Intramacronucleata</taxon>
        <taxon>Spirotrichea</taxon>
        <taxon>Hypotrichia</taxon>
        <taxon>Euplotida</taxon>
        <taxon>Euplotidae</taxon>
        <taxon>Moneuplotes</taxon>
    </lineage>
</organism>
<reference evidence="2" key="1">
    <citation type="submission" date="2023-07" db="EMBL/GenBank/DDBJ databases">
        <authorList>
            <consortium name="AG Swart"/>
            <person name="Singh M."/>
            <person name="Singh A."/>
            <person name="Seah K."/>
            <person name="Emmerich C."/>
        </authorList>
    </citation>
    <scope>NUCLEOTIDE SEQUENCE</scope>
    <source>
        <strain evidence="2">DP1</strain>
    </source>
</reference>
<name>A0AAD1Y1V6_EUPCR</name>
<evidence type="ECO:0000313" key="2">
    <source>
        <dbReference type="EMBL" id="CAI2382315.1"/>
    </source>
</evidence>
<accession>A0AAD1Y1V6</accession>
<dbReference type="Pfam" id="PF05303">
    <property type="entry name" value="GSKIP_dom"/>
    <property type="match status" value="1"/>
</dbReference>
<dbReference type="InterPro" id="IPR023231">
    <property type="entry name" value="GSKIP_dom_sf"/>
</dbReference>